<reference evidence="2" key="2">
    <citation type="submission" date="2021-09" db="EMBL/GenBank/DDBJ databases">
        <authorList>
            <person name="Gilroy R."/>
        </authorList>
    </citation>
    <scope>NUCLEOTIDE SEQUENCE</scope>
    <source>
        <strain evidence="2">ChiGjej1B1-18357</strain>
    </source>
</reference>
<evidence type="ECO:0000256" key="1">
    <source>
        <dbReference type="SAM" id="MobiDB-lite"/>
    </source>
</evidence>
<dbReference type="AlphaFoldDB" id="A0A921F3E1"/>
<proteinExistence type="predicted"/>
<reference evidence="2" key="1">
    <citation type="journal article" date="2021" name="PeerJ">
        <title>Extensive microbial diversity within the chicken gut microbiome revealed by metagenomics and culture.</title>
        <authorList>
            <person name="Gilroy R."/>
            <person name="Ravi A."/>
            <person name="Getino M."/>
            <person name="Pursley I."/>
            <person name="Horton D.L."/>
            <person name="Alikhan N.F."/>
            <person name="Baker D."/>
            <person name="Gharbi K."/>
            <person name="Hall N."/>
            <person name="Watson M."/>
            <person name="Adriaenssens E.M."/>
            <person name="Foster-Nyarko E."/>
            <person name="Jarju S."/>
            <person name="Secka A."/>
            <person name="Antonio M."/>
            <person name="Oren A."/>
            <person name="Chaudhuri R.R."/>
            <person name="La Ragione R."/>
            <person name="Hildebrand F."/>
            <person name="Pallen M.J."/>
        </authorList>
    </citation>
    <scope>NUCLEOTIDE SEQUENCE</scope>
    <source>
        <strain evidence="2">ChiGjej1B1-18357</strain>
    </source>
</reference>
<comment type="caution">
    <text evidence="2">The sequence shown here is derived from an EMBL/GenBank/DDBJ whole genome shotgun (WGS) entry which is preliminary data.</text>
</comment>
<evidence type="ECO:0000313" key="2">
    <source>
        <dbReference type="EMBL" id="HJE90472.1"/>
    </source>
</evidence>
<name>A0A921F3E1_9ACTN</name>
<dbReference type="EMBL" id="DYXM01000103">
    <property type="protein sequence ID" value="HJE90472.1"/>
    <property type="molecule type" value="Genomic_DNA"/>
</dbReference>
<accession>A0A921F3E1</accession>
<evidence type="ECO:0000313" key="3">
    <source>
        <dbReference type="Proteomes" id="UP000776650"/>
    </source>
</evidence>
<protein>
    <submittedName>
        <fullName evidence="2">Uncharacterized protein</fullName>
    </submittedName>
</protein>
<feature type="compositionally biased region" description="Basic and acidic residues" evidence="1">
    <location>
        <begin position="240"/>
        <end position="262"/>
    </location>
</feature>
<dbReference type="Proteomes" id="UP000776650">
    <property type="component" value="Unassembled WGS sequence"/>
</dbReference>
<sequence length="282" mass="30572">MELSKFMSLDEGALQLGADRSRGVAARAIATIFACVLVSGCATKGEQTVDQAPIAPHVPTMDYSIVWHDSPVVDLETPLGGFIRATTESYLRGLDFSDIEYSFPGFELAVANSSPSIAEDTLDGQDWREDQESSWSGAKDLKVDSVSERDGRTTAIVCAFQDRLLRESSEKPNEYLIGASSEGALRVIEIAFTQTGTQPKLVDPGPSPRPNNPDIFGQWQINAIDYDMRYHSPEAARLEARESCEANRGDIPRVPDEGKTVPKNDPSASIPPSPGWSNAPGV</sequence>
<dbReference type="RefSeq" id="WP_303911534.1">
    <property type="nucleotide sequence ID" value="NZ_DYXM01000103.1"/>
</dbReference>
<feature type="region of interest" description="Disordered" evidence="1">
    <location>
        <begin position="240"/>
        <end position="282"/>
    </location>
</feature>
<organism evidence="2 3">
    <name type="scientific">Dietzia timorensis</name>
    <dbReference type="NCBI Taxonomy" id="499555"/>
    <lineage>
        <taxon>Bacteria</taxon>
        <taxon>Bacillati</taxon>
        <taxon>Actinomycetota</taxon>
        <taxon>Actinomycetes</taxon>
        <taxon>Mycobacteriales</taxon>
        <taxon>Dietziaceae</taxon>
        <taxon>Dietzia</taxon>
    </lineage>
</organism>
<gene>
    <name evidence="2" type="ORF">K8V11_05635</name>
</gene>